<dbReference type="GO" id="GO:0005737">
    <property type="term" value="C:cytoplasm"/>
    <property type="evidence" value="ECO:0007669"/>
    <property type="project" value="UniProtKB-SubCell"/>
</dbReference>
<evidence type="ECO:0000256" key="4">
    <source>
        <dbReference type="ARBA" id="ARBA00022490"/>
    </source>
</evidence>
<name>A0A650EL19_9HELI</name>
<dbReference type="GO" id="GO:0046872">
    <property type="term" value="F:metal ion binding"/>
    <property type="evidence" value="ECO:0007669"/>
    <property type="project" value="UniProtKB-KW"/>
</dbReference>
<comment type="subcellular location">
    <subcellularLocation>
        <location evidence="1 14">Cytoplasm</location>
    </subcellularLocation>
</comment>
<comment type="similarity">
    <text evidence="2 14">Belongs to the radical SAM superfamily. RlmN family.</text>
</comment>
<dbReference type="HAMAP" id="MF_01849">
    <property type="entry name" value="RNA_methyltr_RlmN"/>
    <property type="match status" value="1"/>
</dbReference>
<evidence type="ECO:0000259" key="15">
    <source>
        <dbReference type="PROSITE" id="PS51918"/>
    </source>
</evidence>
<protein>
    <recommendedName>
        <fullName evidence="14">Probable dual-specificity RNA methyltransferase RlmN</fullName>
        <ecNumber evidence="14">2.1.1.192</ecNumber>
    </recommendedName>
    <alternativeName>
        <fullName evidence="14">23S rRNA (adenine(2503)-C(2))-methyltransferase</fullName>
    </alternativeName>
    <alternativeName>
        <fullName evidence="14">23S rRNA m2A2503 methyltransferase</fullName>
    </alternativeName>
    <alternativeName>
        <fullName evidence="14">Ribosomal RNA large subunit methyltransferase N</fullName>
    </alternativeName>
    <alternativeName>
        <fullName evidence="14">tRNA (adenine(37)-C(2))-methyltransferase</fullName>
    </alternativeName>
    <alternativeName>
        <fullName evidence="14">tRNA m2A37 methyltransferase</fullName>
    </alternativeName>
</protein>
<evidence type="ECO:0000256" key="7">
    <source>
        <dbReference type="ARBA" id="ARBA00022679"/>
    </source>
</evidence>
<keyword evidence="11 14" id="KW-0408">Iron</keyword>
<keyword evidence="4 14" id="KW-0963">Cytoplasm</keyword>
<evidence type="ECO:0000256" key="2">
    <source>
        <dbReference type="ARBA" id="ARBA00007544"/>
    </source>
</evidence>
<dbReference type="EMBL" id="MN577568">
    <property type="protein sequence ID" value="QGT50266.1"/>
    <property type="molecule type" value="Genomic_DNA"/>
</dbReference>
<dbReference type="PIRSF" id="PIRSF006004">
    <property type="entry name" value="CHP00048"/>
    <property type="match status" value="1"/>
</dbReference>
<accession>A0A650EL19</accession>
<keyword evidence="9 14" id="KW-0819">tRNA processing</keyword>
<feature type="binding site" evidence="14">
    <location>
        <position position="128"/>
    </location>
    <ligand>
        <name>[4Fe-4S] cluster</name>
        <dbReference type="ChEBI" id="CHEBI:49883"/>
        <note>4Fe-4S-S-AdoMet</note>
    </ligand>
</feature>
<evidence type="ECO:0000256" key="1">
    <source>
        <dbReference type="ARBA" id="ARBA00004496"/>
    </source>
</evidence>
<evidence type="ECO:0000256" key="13">
    <source>
        <dbReference type="ARBA" id="ARBA00023157"/>
    </source>
</evidence>
<feature type="domain" description="Radical SAM core" evidence="15">
    <location>
        <begin position="114"/>
        <end position="347"/>
    </location>
</feature>
<comment type="miscellaneous">
    <text evidence="14">Reaction proceeds by a ping-pong mechanism involving intermediate methylation of a conserved cysteine residue.</text>
</comment>
<dbReference type="Pfam" id="PF21016">
    <property type="entry name" value="RlmN_N"/>
    <property type="match status" value="1"/>
</dbReference>
<dbReference type="PANTHER" id="PTHR30544">
    <property type="entry name" value="23S RRNA METHYLTRANSFERASE"/>
    <property type="match status" value="1"/>
</dbReference>
<dbReference type="SUPFAM" id="SSF102114">
    <property type="entry name" value="Radical SAM enzymes"/>
    <property type="match status" value="1"/>
</dbReference>
<dbReference type="Gene3D" id="1.10.150.530">
    <property type="match status" value="1"/>
</dbReference>
<feature type="binding site" evidence="14">
    <location>
        <position position="309"/>
    </location>
    <ligand>
        <name>S-adenosyl-L-methionine</name>
        <dbReference type="ChEBI" id="CHEBI:59789"/>
    </ligand>
</feature>
<comment type="cofactor">
    <cofactor evidence="14">
        <name>[4Fe-4S] cluster</name>
        <dbReference type="ChEBI" id="CHEBI:49883"/>
    </cofactor>
    <text evidence="14">Binds 1 [4Fe-4S] cluster. The cluster is coordinated with 3 cysteines and an exchangeable S-adenosyl-L-methionine.</text>
</comment>
<evidence type="ECO:0000256" key="8">
    <source>
        <dbReference type="ARBA" id="ARBA00022691"/>
    </source>
</evidence>
<feature type="binding site" evidence="14">
    <location>
        <position position="135"/>
    </location>
    <ligand>
        <name>[4Fe-4S] cluster</name>
        <dbReference type="ChEBI" id="CHEBI:49883"/>
        <note>4Fe-4S-S-AdoMet</note>
    </ligand>
</feature>
<proteinExistence type="inferred from homology"/>
<dbReference type="SFLD" id="SFLDF00275">
    <property type="entry name" value="adenosine_C2_methyltransferase"/>
    <property type="match status" value="1"/>
</dbReference>
<feature type="binding site" evidence="14">
    <location>
        <begin position="233"/>
        <end position="235"/>
    </location>
    <ligand>
        <name>S-adenosyl-L-methionine</name>
        <dbReference type="ChEBI" id="CHEBI:59789"/>
    </ligand>
</feature>
<comment type="catalytic activity">
    <reaction evidence="14">
        <text>adenosine(37) in tRNA + 2 reduced [2Fe-2S]-[ferredoxin] + 2 S-adenosyl-L-methionine = 2-methyladenosine(37) in tRNA + 5'-deoxyadenosine + L-methionine + 2 oxidized [2Fe-2S]-[ferredoxin] + S-adenosyl-L-homocysteine</text>
        <dbReference type="Rhea" id="RHEA:43332"/>
        <dbReference type="Rhea" id="RHEA-COMP:10000"/>
        <dbReference type="Rhea" id="RHEA-COMP:10001"/>
        <dbReference type="Rhea" id="RHEA-COMP:10162"/>
        <dbReference type="Rhea" id="RHEA-COMP:10485"/>
        <dbReference type="ChEBI" id="CHEBI:17319"/>
        <dbReference type="ChEBI" id="CHEBI:33737"/>
        <dbReference type="ChEBI" id="CHEBI:33738"/>
        <dbReference type="ChEBI" id="CHEBI:57844"/>
        <dbReference type="ChEBI" id="CHEBI:57856"/>
        <dbReference type="ChEBI" id="CHEBI:59789"/>
        <dbReference type="ChEBI" id="CHEBI:74411"/>
        <dbReference type="ChEBI" id="CHEBI:74497"/>
        <dbReference type="EC" id="2.1.1.192"/>
    </reaction>
</comment>
<dbReference type="CDD" id="cd01335">
    <property type="entry name" value="Radical_SAM"/>
    <property type="match status" value="1"/>
</dbReference>
<keyword evidence="13 14" id="KW-1015">Disulfide bond</keyword>
<dbReference type="AlphaFoldDB" id="A0A650EL19"/>
<dbReference type="InterPro" id="IPR040072">
    <property type="entry name" value="Methyltransferase_A"/>
</dbReference>
<dbReference type="GO" id="GO:0000049">
    <property type="term" value="F:tRNA binding"/>
    <property type="evidence" value="ECO:0007669"/>
    <property type="project" value="UniProtKB-UniRule"/>
</dbReference>
<keyword evidence="6 14" id="KW-0489">Methyltransferase</keyword>
<evidence type="ECO:0000256" key="5">
    <source>
        <dbReference type="ARBA" id="ARBA00022552"/>
    </source>
</evidence>
<dbReference type="SFLD" id="SFLDG01062">
    <property type="entry name" value="methyltransferase_(Class_A)"/>
    <property type="match status" value="1"/>
</dbReference>
<keyword evidence="3 14" id="KW-0004">4Fe-4S</keyword>
<dbReference type="EC" id="2.1.1.192" evidence="14"/>
<feature type="binding site" evidence="14">
    <location>
        <position position="210"/>
    </location>
    <ligand>
        <name>S-adenosyl-L-methionine</name>
        <dbReference type="ChEBI" id="CHEBI:59789"/>
    </ligand>
</feature>
<evidence type="ECO:0000313" key="16">
    <source>
        <dbReference type="EMBL" id="QGT50266.1"/>
    </source>
</evidence>
<feature type="active site" description="Proton acceptor" evidence="14">
    <location>
        <position position="95"/>
    </location>
</feature>
<evidence type="ECO:0000256" key="12">
    <source>
        <dbReference type="ARBA" id="ARBA00023014"/>
    </source>
</evidence>
<evidence type="ECO:0000256" key="6">
    <source>
        <dbReference type="ARBA" id="ARBA00022603"/>
    </source>
</evidence>
<evidence type="ECO:0000256" key="11">
    <source>
        <dbReference type="ARBA" id="ARBA00023004"/>
    </source>
</evidence>
<reference evidence="16" key="1">
    <citation type="journal article" date="2020" name="J. ISSAAS">
        <title>Lactobacilli and other gastrointestinal microbiota of Peromyscus leucopus, reservoir host for agents of Lyme disease and other zoonoses in North America.</title>
        <authorList>
            <person name="Milovic A."/>
            <person name="Bassam K."/>
            <person name="Shao H."/>
            <person name="Chatzistamou I."/>
            <person name="Tufts D.M."/>
            <person name="Diuk-Wasser M."/>
            <person name="Barbour A.G."/>
        </authorList>
    </citation>
    <scope>NUCLEOTIDE SEQUENCE</scope>
    <source>
        <strain evidence="16">LL4</strain>
    </source>
</reference>
<organism evidence="16">
    <name type="scientific">uncultured Helicobacter sp</name>
    <dbReference type="NCBI Taxonomy" id="175537"/>
    <lineage>
        <taxon>Bacteria</taxon>
        <taxon>Pseudomonadati</taxon>
        <taxon>Campylobacterota</taxon>
        <taxon>Epsilonproteobacteria</taxon>
        <taxon>Campylobacterales</taxon>
        <taxon>Helicobacteraceae</taxon>
        <taxon>Helicobacter</taxon>
        <taxon>environmental samples</taxon>
    </lineage>
</organism>
<dbReference type="PANTHER" id="PTHR30544:SF5">
    <property type="entry name" value="RADICAL SAM CORE DOMAIN-CONTAINING PROTEIN"/>
    <property type="match status" value="1"/>
</dbReference>
<keyword evidence="7 14" id="KW-0808">Transferase</keyword>
<dbReference type="InterPro" id="IPR058240">
    <property type="entry name" value="rSAM_sf"/>
</dbReference>
<dbReference type="GO" id="GO:0002935">
    <property type="term" value="F:tRNA (adenine(37)-C2)-methyltransferase activity"/>
    <property type="evidence" value="ECO:0007669"/>
    <property type="project" value="UniProtKB-UniRule"/>
</dbReference>
<dbReference type="GO" id="GO:0030488">
    <property type="term" value="P:tRNA methylation"/>
    <property type="evidence" value="ECO:0007669"/>
    <property type="project" value="UniProtKB-UniRule"/>
</dbReference>
<dbReference type="NCBIfam" id="TIGR00048">
    <property type="entry name" value="rRNA_mod_RlmN"/>
    <property type="match status" value="1"/>
</dbReference>
<dbReference type="SFLD" id="SFLDS00029">
    <property type="entry name" value="Radical_SAM"/>
    <property type="match status" value="1"/>
</dbReference>
<evidence type="ECO:0000256" key="9">
    <source>
        <dbReference type="ARBA" id="ARBA00022694"/>
    </source>
</evidence>
<feature type="binding site" evidence="14">
    <location>
        <position position="132"/>
    </location>
    <ligand>
        <name>[4Fe-4S] cluster</name>
        <dbReference type="ChEBI" id="CHEBI:49883"/>
        <note>4Fe-4S-S-AdoMet</note>
    </ligand>
</feature>
<dbReference type="FunFam" id="3.20.20.70:FF:000014">
    <property type="entry name" value="Probable dual-specificity RNA methyltransferase RlmN"/>
    <property type="match status" value="1"/>
</dbReference>
<dbReference type="PROSITE" id="PS51918">
    <property type="entry name" value="RADICAL_SAM"/>
    <property type="match status" value="1"/>
</dbReference>
<evidence type="ECO:0000256" key="3">
    <source>
        <dbReference type="ARBA" id="ARBA00022485"/>
    </source>
</evidence>
<feature type="binding site" evidence="14">
    <location>
        <begin position="178"/>
        <end position="179"/>
    </location>
    <ligand>
        <name>S-adenosyl-L-methionine</name>
        <dbReference type="ChEBI" id="CHEBI:59789"/>
    </ligand>
</feature>
<comment type="catalytic activity">
    <reaction evidence="14">
        <text>adenosine(2503) in 23S rRNA + 2 reduced [2Fe-2S]-[ferredoxin] + 2 S-adenosyl-L-methionine = 2-methyladenosine(2503) in 23S rRNA + 5'-deoxyadenosine + L-methionine + 2 oxidized [2Fe-2S]-[ferredoxin] + S-adenosyl-L-homocysteine</text>
        <dbReference type="Rhea" id="RHEA:42916"/>
        <dbReference type="Rhea" id="RHEA-COMP:10000"/>
        <dbReference type="Rhea" id="RHEA-COMP:10001"/>
        <dbReference type="Rhea" id="RHEA-COMP:10152"/>
        <dbReference type="Rhea" id="RHEA-COMP:10282"/>
        <dbReference type="ChEBI" id="CHEBI:17319"/>
        <dbReference type="ChEBI" id="CHEBI:33737"/>
        <dbReference type="ChEBI" id="CHEBI:33738"/>
        <dbReference type="ChEBI" id="CHEBI:57844"/>
        <dbReference type="ChEBI" id="CHEBI:57856"/>
        <dbReference type="ChEBI" id="CHEBI:59789"/>
        <dbReference type="ChEBI" id="CHEBI:74411"/>
        <dbReference type="ChEBI" id="CHEBI:74497"/>
        <dbReference type="EC" id="2.1.1.192"/>
    </reaction>
</comment>
<dbReference type="InterPro" id="IPR027492">
    <property type="entry name" value="RNA_MTrfase_RlmN"/>
</dbReference>
<keyword evidence="5 14" id="KW-0698">rRNA processing</keyword>
<dbReference type="InterPro" id="IPR013785">
    <property type="entry name" value="Aldolase_TIM"/>
</dbReference>
<dbReference type="GO" id="GO:0070475">
    <property type="term" value="P:rRNA base methylation"/>
    <property type="evidence" value="ECO:0007669"/>
    <property type="project" value="UniProtKB-UniRule"/>
</dbReference>
<comment type="function">
    <text evidence="14">Specifically methylates position 2 of adenine 2503 in 23S rRNA and position 2 of adenine 37 in tRNAs.</text>
</comment>
<gene>
    <name evidence="14 16" type="primary">rlmN</name>
    <name evidence="16" type="ORF">Helico6505_0980</name>
</gene>
<sequence>MNSISQSFKSKNIYSYTLDELMGLLEPSFRAKQIYHWLYHQYETDFGNMKNLPKNLREALANTFEITHLEIIKCQQSQDGSKKYLFKTRDQHTFEAVLLKMRDKKIRQDGSIQEGEKWTICLSSQIGCRVGCLFCYTGKGGFIRHLESGEIVEQVVQIKRDNYISPHKRMNIVYMGMGEPLDNLDNVSMAIRILSELEGLSISTRRQTISTSGIAPKIEELGRMNLGVQLAISLHAVDDELRSKLIPMNRAYNIEKVLSQVRAFPVDSRKRVMFEYLMIKGVNDDLKSAKKLLQLLDGIKSKVNLILFNPHEGSEFERPNLNDVRKFADFLIHKGLLCTIRESKGLDISAACGQLREKISKENVSYETF</sequence>
<evidence type="ECO:0000256" key="14">
    <source>
        <dbReference type="HAMAP-Rule" id="MF_01849"/>
    </source>
</evidence>
<keyword evidence="8 14" id="KW-0949">S-adenosyl-L-methionine</keyword>
<dbReference type="GO" id="GO:0070040">
    <property type="term" value="F:rRNA (adenine(2503)-C2-)-methyltransferase activity"/>
    <property type="evidence" value="ECO:0007669"/>
    <property type="project" value="UniProtKB-UniRule"/>
</dbReference>
<keyword evidence="12 14" id="KW-0411">Iron-sulfur</keyword>
<dbReference type="Pfam" id="PF04055">
    <property type="entry name" value="Radical_SAM"/>
    <property type="match status" value="1"/>
</dbReference>
<comment type="caution">
    <text evidence="14">Lacks conserved residue(s) required for the propagation of feature annotation.</text>
</comment>
<feature type="active site" description="S-methylcysteine intermediate" evidence="14">
    <location>
        <position position="352"/>
    </location>
</feature>
<keyword evidence="10 14" id="KW-0479">Metal-binding</keyword>
<dbReference type="Gene3D" id="3.20.20.70">
    <property type="entry name" value="Aldolase class I"/>
    <property type="match status" value="1"/>
</dbReference>
<dbReference type="InterPro" id="IPR048641">
    <property type="entry name" value="RlmN_N"/>
</dbReference>
<dbReference type="GO" id="GO:0019843">
    <property type="term" value="F:rRNA binding"/>
    <property type="evidence" value="ECO:0007669"/>
    <property type="project" value="UniProtKB-UniRule"/>
</dbReference>
<dbReference type="InterPro" id="IPR007197">
    <property type="entry name" value="rSAM"/>
</dbReference>
<dbReference type="GO" id="GO:0051539">
    <property type="term" value="F:4 iron, 4 sulfur cluster binding"/>
    <property type="evidence" value="ECO:0007669"/>
    <property type="project" value="UniProtKB-UniRule"/>
</dbReference>
<evidence type="ECO:0000256" key="10">
    <source>
        <dbReference type="ARBA" id="ARBA00022723"/>
    </source>
</evidence>
<dbReference type="InterPro" id="IPR004383">
    <property type="entry name" value="rRNA_lsu_MTrfase_RlmN/Cfr"/>
</dbReference>